<dbReference type="AlphaFoldDB" id="A0A1V4AQI5"/>
<reference evidence="1 2" key="1">
    <citation type="journal article" date="2017" name="Water Res.">
        <title>Discovery and metagenomic analysis of an anammox bacterial enrichment related to Candidatus "Brocadia caroliniensis" in a full-scale glycerol-fed nitritation-denitritation separate centrate treatment process.</title>
        <authorList>
            <person name="Park H."/>
            <person name="Brotto A.C."/>
            <person name="van Loosdrecht M.C."/>
            <person name="Chandran K."/>
        </authorList>
    </citation>
    <scope>NUCLEOTIDE SEQUENCE [LARGE SCALE GENOMIC DNA]</scope>
    <source>
        <strain evidence="1">26THWARD</strain>
    </source>
</reference>
<protein>
    <submittedName>
        <fullName evidence="1">Uncharacterized protein</fullName>
    </submittedName>
</protein>
<dbReference type="Proteomes" id="UP000189681">
    <property type="component" value="Unassembled WGS sequence"/>
</dbReference>
<name>A0A1V4AQI5_9BACT</name>
<comment type="caution">
    <text evidence="1">The sequence shown here is derived from an EMBL/GenBank/DDBJ whole genome shotgun (WGS) entry which is preliminary data.</text>
</comment>
<organism evidence="1 2">
    <name type="scientific">Candidatus Brocadia carolinensis</name>
    <dbReference type="NCBI Taxonomy" id="1004156"/>
    <lineage>
        <taxon>Bacteria</taxon>
        <taxon>Pseudomonadati</taxon>
        <taxon>Planctomycetota</taxon>
        <taxon>Candidatus Brocadiia</taxon>
        <taxon>Candidatus Brocadiales</taxon>
        <taxon>Candidatus Brocadiaceae</taxon>
        <taxon>Candidatus Brocadia</taxon>
    </lineage>
</organism>
<accession>A0A1V4AQI5</accession>
<sequence>MRLSRKPDSHYRLGVEEAFASPSSKPYLYISRQVDYGRQAGAILFMKQPEKKFHFCNERLRVKIIKKTYFCEEVARMSLKR</sequence>
<proteinExistence type="predicted"/>
<evidence type="ECO:0000313" key="1">
    <source>
        <dbReference type="EMBL" id="OOP55367.1"/>
    </source>
</evidence>
<dbReference type="EMBL" id="AYTS01000148">
    <property type="protein sequence ID" value="OOP55367.1"/>
    <property type="molecule type" value="Genomic_DNA"/>
</dbReference>
<gene>
    <name evidence="1" type="ORF">AYP45_15040</name>
</gene>
<evidence type="ECO:0000313" key="2">
    <source>
        <dbReference type="Proteomes" id="UP000189681"/>
    </source>
</evidence>